<dbReference type="SUPFAM" id="SSF46689">
    <property type="entry name" value="Homeodomain-like"/>
    <property type="match status" value="1"/>
</dbReference>
<proteinExistence type="inferred from homology"/>
<reference evidence="12" key="1">
    <citation type="submission" date="2024-06" db="EMBL/GenBank/DDBJ databases">
        <title>Sequencing and assembly of the genome of Dyadobacter sp. strain 676, a symbiont of Cyamopsis tetragonoloba.</title>
        <authorList>
            <person name="Guro P."/>
            <person name="Sazanova A."/>
            <person name="Kuznetsova I."/>
            <person name="Belimov A."/>
            <person name="Safronova V."/>
        </authorList>
    </citation>
    <scope>NUCLEOTIDE SEQUENCE</scope>
    <source>
        <strain evidence="12">676</strain>
    </source>
</reference>
<dbReference type="Gene3D" id="3.30.160.70">
    <property type="entry name" value="Methylated DNA-protein cysteine methyltransferase domain"/>
    <property type="match status" value="1"/>
</dbReference>
<dbReference type="PROSITE" id="PS01124">
    <property type="entry name" value="HTH_ARAC_FAMILY_2"/>
    <property type="match status" value="1"/>
</dbReference>
<dbReference type="InterPro" id="IPR036388">
    <property type="entry name" value="WH-like_DNA-bd_sf"/>
</dbReference>
<dbReference type="InterPro" id="IPR018060">
    <property type="entry name" value="HTH_AraC"/>
</dbReference>
<dbReference type="PANTHER" id="PTHR10815:SF13">
    <property type="entry name" value="METHYLATED-DNA--PROTEIN-CYSTEINE METHYLTRANSFERASE"/>
    <property type="match status" value="1"/>
</dbReference>
<dbReference type="GO" id="GO:0003700">
    <property type="term" value="F:DNA-binding transcription factor activity"/>
    <property type="evidence" value="ECO:0007669"/>
    <property type="project" value="InterPro"/>
</dbReference>
<dbReference type="CDD" id="cd06445">
    <property type="entry name" value="ATase"/>
    <property type="match status" value="1"/>
</dbReference>
<comment type="catalytic activity">
    <reaction evidence="10">
        <text>a 6-O-methyl-2'-deoxyguanosine in DNA + L-cysteinyl-[protein] = S-methyl-L-cysteinyl-[protein] + a 2'-deoxyguanosine in DNA</text>
        <dbReference type="Rhea" id="RHEA:24000"/>
        <dbReference type="Rhea" id="RHEA-COMP:10131"/>
        <dbReference type="Rhea" id="RHEA-COMP:10132"/>
        <dbReference type="Rhea" id="RHEA-COMP:11367"/>
        <dbReference type="Rhea" id="RHEA-COMP:11368"/>
        <dbReference type="ChEBI" id="CHEBI:29950"/>
        <dbReference type="ChEBI" id="CHEBI:82612"/>
        <dbReference type="ChEBI" id="CHEBI:85445"/>
        <dbReference type="ChEBI" id="CHEBI:85448"/>
        <dbReference type="EC" id="2.1.1.63"/>
    </reaction>
</comment>
<evidence type="ECO:0000256" key="6">
    <source>
        <dbReference type="ARBA" id="ARBA00022763"/>
    </source>
</evidence>
<gene>
    <name evidence="12" type="ORF">ABV298_31490</name>
</gene>
<dbReference type="GO" id="GO:0032259">
    <property type="term" value="P:methylation"/>
    <property type="evidence" value="ECO:0007669"/>
    <property type="project" value="UniProtKB-KW"/>
</dbReference>
<dbReference type="InterPro" id="IPR008332">
    <property type="entry name" value="MethylG_MeTrfase_N"/>
</dbReference>
<keyword evidence="7" id="KW-0805">Transcription regulation</keyword>
<accession>A0AAU8FLU6</accession>
<keyword evidence="4 12" id="KW-0489">Methyltransferase</keyword>
<dbReference type="RefSeq" id="WP_353720074.1">
    <property type="nucleotide sequence ID" value="NZ_CP159289.1"/>
</dbReference>
<feature type="domain" description="HTH araC/xylS-type" evidence="11">
    <location>
        <begin position="12"/>
        <end position="109"/>
    </location>
</feature>
<evidence type="ECO:0000256" key="2">
    <source>
        <dbReference type="ARBA" id="ARBA00008711"/>
    </source>
</evidence>
<dbReference type="GO" id="GO:0043565">
    <property type="term" value="F:sequence-specific DNA binding"/>
    <property type="evidence" value="ECO:0007669"/>
    <property type="project" value="InterPro"/>
</dbReference>
<evidence type="ECO:0000259" key="11">
    <source>
        <dbReference type="PROSITE" id="PS01124"/>
    </source>
</evidence>
<dbReference type="Gene3D" id="1.10.10.10">
    <property type="entry name" value="Winged helix-like DNA-binding domain superfamily/Winged helix DNA-binding domain"/>
    <property type="match status" value="1"/>
</dbReference>
<dbReference type="EC" id="2.1.1.63" evidence="3"/>
<dbReference type="Pfam" id="PF12833">
    <property type="entry name" value="HTH_18"/>
    <property type="match status" value="1"/>
</dbReference>
<dbReference type="SMART" id="SM00342">
    <property type="entry name" value="HTH_ARAC"/>
    <property type="match status" value="1"/>
</dbReference>
<dbReference type="PROSITE" id="PS00374">
    <property type="entry name" value="MGMT"/>
    <property type="match status" value="1"/>
</dbReference>
<evidence type="ECO:0000256" key="10">
    <source>
        <dbReference type="ARBA" id="ARBA00049348"/>
    </source>
</evidence>
<comment type="similarity">
    <text evidence="2">Belongs to the MGMT family.</text>
</comment>
<dbReference type="Pfam" id="PF01035">
    <property type="entry name" value="DNA_binding_1"/>
    <property type="match status" value="1"/>
</dbReference>
<dbReference type="SUPFAM" id="SSF46767">
    <property type="entry name" value="Methylated DNA-protein cysteine methyltransferase, C-terminal domain"/>
    <property type="match status" value="1"/>
</dbReference>
<dbReference type="GO" id="GO:0006281">
    <property type="term" value="P:DNA repair"/>
    <property type="evidence" value="ECO:0007669"/>
    <property type="project" value="UniProtKB-KW"/>
</dbReference>
<dbReference type="InterPro" id="IPR009057">
    <property type="entry name" value="Homeodomain-like_sf"/>
</dbReference>
<evidence type="ECO:0000256" key="3">
    <source>
        <dbReference type="ARBA" id="ARBA00011918"/>
    </source>
</evidence>
<name>A0AAU8FLU6_9BACT</name>
<dbReference type="EMBL" id="CP159289">
    <property type="protein sequence ID" value="XCH24760.1"/>
    <property type="molecule type" value="Genomic_DNA"/>
</dbReference>
<keyword evidence="5 12" id="KW-0808">Transferase</keyword>
<dbReference type="FunFam" id="1.10.10.10:FF:000214">
    <property type="entry name" value="Methylated-DNA--protein-cysteine methyltransferase"/>
    <property type="match status" value="1"/>
</dbReference>
<comment type="catalytic activity">
    <reaction evidence="1">
        <text>a 4-O-methyl-thymidine in DNA + L-cysteinyl-[protein] = a thymidine in DNA + S-methyl-L-cysteinyl-[protein]</text>
        <dbReference type="Rhea" id="RHEA:53428"/>
        <dbReference type="Rhea" id="RHEA-COMP:10131"/>
        <dbReference type="Rhea" id="RHEA-COMP:10132"/>
        <dbReference type="Rhea" id="RHEA-COMP:13555"/>
        <dbReference type="Rhea" id="RHEA-COMP:13556"/>
        <dbReference type="ChEBI" id="CHEBI:29950"/>
        <dbReference type="ChEBI" id="CHEBI:82612"/>
        <dbReference type="ChEBI" id="CHEBI:137386"/>
        <dbReference type="ChEBI" id="CHEBI:137387"/>
        <dbReference type="EC" id="2.1.1.63"/>
    </reaction>
</comment>
<dbReference type="InterPro" id="IPR014048">
    <property type="entry name" value="MethylDNA_cys_MeTrfase_DNA-bd"/>
</dbReference>
<evidence type="ECO:0000313" key="12">
    <source>
        <dbReference type="EMBL" id="XCH24760.1"/>
    </source>
</evidence>
<keyword evidence="6" id="KW-0227">DNA damage</keyword>
<sequence>MNQQAYNYEKIARAIEYIVANAKGQPSLTEVADEVSISQFHFQRVFSEWAGVSPKRFLQYITAAYLKEKIRESNNLAELAESAGLSSQSRVYDHFISIEGVTPQEYKSAGKGLVISYGFHETPFGECFLAATDRGICAMAFVEEATRDLQLIELARKWHYATIRADQSLTAGYIGRIFNRDHQSFEKLPLLVQGTNFQLKVWEALLSIPQGAVTTYQQIAEKIGHPKAVRAVGSAVGDNPIAYIIPCHRVIRKEGVLGEYRWGRLRKKALIGWEAAHQDEEYFAQKQAV</sequence>
<evidence type="ECO:0000256" key="8">
    <source>
        <dbReference type="ARBA" id="ARBA00023163"/>
    </source>
</evidence>
<dbReference type="Pfam" id="PF02870">
    <property type="entry name" value="Methyltransf_1N"/>
    <property type="match status" value="1"/>
</dbReference>
<dbReference type="InterPro" id="IPR036217">
    <property type="entry name" value="MethylDNA_cys_MeTrfase_DNAb"/>
</dbReference>
<evidence type="ECO:0000256" key="7">
    <source>
        <dbReference type="ARBA" id="ARBA00023015"/>
    </source>
</evidence>
<organism evidence="12">
    <name type="scientific">Dyadobacter sp. 676</name>
    <dbReference type="NCBI Taxonomy" id="3088362"/>
    <lineage>
        <taxon>Bacteria</taxon>
        <taxon>Pseudomonadati</taxon>
        <taxon>Bacteroidota</taxon>
        <taxon>Cytophagia</taxon>
        <taxon>Cytophagales</taxon>
        <taxon>Spirosomataceae</taxon>
        <taxon>Dyadobacter</taxon>
    </lineage>
</organism>
<dbReference type="InterPro" id="IPR001497">
    <property type="entry name" value="MethylDNA_cys_MeTrfase_AS"/>
</dbReference>
<dbReference type="SUPFAM" id="SSF53155">
    <property type="entry name" value="Methylated DNA-protein cysteine methyltransferase domain"/>
    <property type="match status" value="1"/>
</dbReference>
<dbReference type="NCBIfam" id="TIGR00589">
    <property type="entry name" value="ogt"/>
    <property type="match status" value="1"/>
</dbReference>
<dbReference type="InterPro" id="IPR036631">
    <property type="entry name" value="MGMT_N_sf"/>
</dbReference>
<evidence type="ECO:0000256" key="1">
    <source>
        <dbReference type="ARBA" id="ARBA00001286"/>
    </source>
</evidence>
<evidence type="ECO:0000256" key="5">
    <source>
        <dbReference type="ARBA" id="ARBA00022679"/>
    </source>
</evidence>
<evidence type="ECO:0000256" key="9">
    <source>
        <dbReference type="ARBA" id="ARBA00023204"/>
    </source>
</evidence>
<evidence type="ECO:0000256" key="4">
    <source>
        <dbReference type="ARBA" id="ARBA00022603"/>
    </source>
</evidence>
<dbReference type="GO" id="GO:0003908">
    <property type="term" value="F:methylated-DNA-[protein]-cysteine S-methyltransferase activity"/>
    <property type="evidence" value="ECO:0007669"/>
    <property type="project" value="UniProtKB-EC"/>
</dbReference>
<dbReference type="AlphaFoldDB" id="A0AAU8FLU6"/>
<keyword evidence="9" id="KW-0234">DNA repair</keyword>
<protein>
    <recommendedName>
        <fullName evidence="3">methylated-DNA--[protein]-cysteine S-methyltransferase</fullName>
        <ecNumber evidence="3">2.1.1.63</ecNumber>
    </recommendedName>
</protein>
<keyword evidence="8" id="KW-0804">Transcription</keyword>
<dbReference type="PANTHER" id="PTHR10815">
    <property type="entry name" value="METHYLATED-DNA--PROTEIN-CYSTEINE METHYLTRANSFERASE"/>
    <property type="match status" value="1"/>
</dbReference>
<dbReference type="Gene3D" id="1.10.10.60">
    <property type="entry name" value="Homeodomain-like"/>
    <property type="match status" value="1"/>
</dbReference>